<evidence type="ECO:0000313" key="3">
    <source>
        <dbReference type="Proteomes" id="UP001523550"/>
    </source>
</evidence>
<keyword evidence="3" id="KW-1185">Reference proteome</keyword>
<evidence type="ECO:0000313" key="2">
    <source>
        <dbReference type="EMBL" id="MCP1727597.1"/>
    </source>
</evidence>
<dbReference type="Proteomes" id="UP001523550">
    <property type="component" value="Unassembled WGS sequence"/>
</dbReference>
<keyword evidence="1" id="KW-1133">Transmembrane helix</keyword>
<keyword evidence="1" id="KW-0472">Membrane</keyword>
<name>A0ABT1GCD2_9GAMM</name>
<feature type="transmembrane region" description="Helical" evidence="1">
    <location>
        <begin position="252"/>
        <end position="271"/>
    </location>
</feature>
<feature type="transmembrane region" description="Helical" evidence="1">
    <location>
        <begin position="142"/>
        <end position="158"/>
    </location>
</feature>
<dbReference type="RefSeq" id="WP_253448039.1">
    <property type="nucleotide sequence ID" value="NZ_JALJYF010000002.1"/>
</dbReference>
<sequence length="345" mass="38874">MKISKRDLEAAAAEGRIESGQVEGLWAFLSDRQAHGPGFRAAHILYYLGGLVAIGAVSLFITLAWDAWSGWPMLLLGLGMAGVGVGLTERFRAQGLRLPSGVTITFAVATVPLIVYSFQQLIGVWEGDRLVTDYHRYIDWRWFYMELATLAAAAIAFWRYREPFVLLLVAVTLWYLSMDLVRLIEVDGGSWSDYYDLRRMVTLYIGILTVGLAFWVDLRSSHSQRDYAFWLYLVGVLMFWCGMTFTSSDSELAKFVYMLINLTMIFVGAALRRRVFAVFGGLGVAVYLGHLSRFFQDSLLFPVALAAIGLLIIYAGILWQKHEARLQAWLFARMPAPLRALLDHG</sequence>
<reference evidence="2 3" key="1">
    <citation type="submission" date="2022-03" db="EMBL/GenBank/DDBJ databases">
        <title>Genomic Encyclopedia of Type Strains, Phase III (KMG-III): the genomes of soil and plant-associated and newly described type strains.</title>
        <authorList>
            <person name="Whitman W."/>
        </authorList>
    </citation>
    <scope>NUCLEOTIDE SEQUENCE [LARGE SCALE GENOMIC DNA]</scope>
    <source>
        <strain evidence="2 3">BSker1</strain>
    </source>
</reference>
<evidence type="ECO:0000256" key="1">
    <source>
        <dbReference type="SAM" id="Phobius"/>
    </source>
</evidence>
<protein>
    <submittedName>
        <fullName evidence="2">MFS family permease</fullName>
    </submittedName>
</protein>
<feature type="transmembrane region" description="Helical" evidence="1">
    <location>
        <begin position="71"/>
        <end position="88"/>
    </location>
</feature>
<dbReference type="EMBL" id="JALJYF010000002">
    <property type="protein sequence ID" value="MCP1727597.1"/>
    <property type="molecule type" value="Genomic_DNA"/>
</dbReference>
<keyword evidence="1" id="KW-0812">Transmembrane</keyword>
<organism evidence="2 3">
    <name type="scientific">Natronospira proteinivora</name>
    <dbReference type="NCBI Taxonomy" id="1807133"/>
    <lineage>
        <taxon>Bacteria</taxon>
        <taxon>Pseudomonadati</taxon>
        <taxon>Pseudomonadota</taxon>
        <taxon>Gammaproteobacteria</taxon>
        <taxon>Natronospirales</taxon>
        <taxon>Natronospiraceae</taxon>
        <taxon>Natronospira</taxon>
    </lineage>
</organism>
<feature type="transmembrane region" description="Helical" evidence="1">
    <location>
        <begin position="197"/>
        <end position="216"/>
    </location>
</feature>
<feature type="transmembrane region" description="Helical" evidence="1">
    <location>
        <begin position="276"/>
        <end position="293"/>
    </location>
</feature>
<feature type="transmembrane region" description="Helical" evidence="1">
    <location>
        <begin position="299"/>
        <end position="319"/>
    </location>
</feature>
<proteinExistence type="predicted"/>
<feature type="transmembrane region" description="Helical" evidence="1">
    <location>
        <begin position="228"/>
        <end position="246"/>
    </location>
</feature>
<feature type="transmembrane region" description="Helical" evidence="1">
    <location>
        <begin position="44"/>
        <end position="65"/>
    </location>
</feature>
<gene>
    <name evidence="2" type="ORF">J2T60_001597</name>
</gene>
<accession>A0ABT1GCD2</accession>
<feature type="transmembrane region" description="Helical" evidence="1">
    <location>
        <begin position="100"/>
        <end position="122"/>
    </location>
</feature>
<feature type="transmembrane region" description="Helical" evidence="1">
    <location>
        <begin position="165"/>
        <end position="185"/>
    </location>
</feature>
<comment type="caution">
    <text evidence="2">The sequence shown here is derived from an EMBL/GenBank/DDBJ whole genome shotgun (WGS) entry which is preliminary data.</text>
</comment>